<evidence type="ECO:0000256" key="1">
    <source>
        <dbReference type="SAM" id="MobiDB-lite"/>
    </source>
</evidence>
<gene>
    <name evidence="2" type="ORF">ALP32_200128</name>
</gene>
<dbReference type="AlphaFoldDB" id="A0A3M5TWV8"/>
<comment type="caution">
    <text evidence="2">The sequence shown here is derived from an EMBL/GenBank/DDBJ whole genome shotgun (WGS) entry which is preliminary data.</text>
</comment>
<reference evidence="2 3" key="1">
    <citation type="submission" date="2018-08" db="EMBL/GenBank/DDBJ databases">
        <title>Recombination of ecologically and evolutionarily significant loci maintains genetic cohesion in the Pseudomonas syringae species complex.</title>
        <authorList>
            <person name="Dillon M."/>
            <person name="Thakur S."/>
            <person name="Almeida R.N.D."/>
            <person name="Weir B.S."/>
            <person name="Guttman D.S."/>
        </authorList>
    </citation>
    <scope>NUCLEOTIDE SEQUENCE [LARGE SCALE GENOMIC DNA]</scope>
    <source>
        <strain evidence="2 3">ICMP 9749</strain>
    </source>
</reference>
<sequence length="59" mass="6327">MLYTSLLLILAKGRGSELVRERASTFSEKVSSELPSSRTSEASPGPLPQGGMFQLEQGT</sequence>
<proteinExistence type="predicted"/>
<accession>A0A3M5TWV8</accession>
<evidence type="ECO:0000313" key="2">
    <source>
        <dbReference type="EMBL" id="RMU38070.1"/>
    </source>
</evidence>
<name>A0A3M5TWV8_9PSED</name>
<dbReference type="EMBL" id="RBTX01000177">
    <property type="protein sequence ID" value="RMU38070.1"/>
    <property type="molecule type" value="Genomic_DNA"/>
</dbReference>
<feature type="compositionally biased region" description="Polar residues" evidence="1">
    <location>
        <begin position="24"/>
        <end position="42"/>
    </location>
</feature>
<evidence type="ECO:0000313" key="3">
    <source>
        <dbReference type="Proteomes" id="UP000281514"/>
    </source>
</evidence>
<organism evidence="2 3">
    <name type="scientific">Pseudomonas avellanae</name>
    <dbReference type="NCBI Taxonomy" id="46257"/>
    <lineage>
        <taxon>Bacteria</taxon>
        <taxon>Pseudomonadati</taxon>
        <taxon>Pseudomonadota</taxon>
        <taxon>Gammaproteobacteria</taxon>
        <taxon>Pseudomonadales</taxon>
        <taxon>Pseudomonadaceae</taxon>
        <taxon>Pseudomonas</taxon>
    </lineage>
</organism>
<protein>
    <submittedName>
        <fullName evidence="2">Uncharacterized protein</fullName>
    </submittedName>
</protein>
<feature type="region of interest" description="Disordered" evidence="1">
    <location>
        <begin position="23"/>
        <end position="59"/>
    </location>
</feature>
<dbReference type="Proteomes" id="UP000281514">
    <property type="component" value="Unassembled WGS sequence"/>
</dbReference>